<dbReference type="KEGG" id="mbry:B1812_21510"/>
<keyword evidence="1" id="KW-0472">Membrane</keyword>
<organism evidence="2 3">
    <name type="scientific">Methylocystis bryophila</name>
    <dbReference type="NCBI Taxonomy" id="655015"/>
    <lineage>
        <taxon>Bacteria</taxon>
        <taxon>Pseudomonadati</taxon>
        <taxon>Pseudomonadota</taxon>
        <taxon>Alphaproteobacteria</taxon>
        <taxon>Hyphomicrobiales</taxon>
        <taxon>Methylocystaceae</taxon>
        <taxon>Methylocystis</taxon>
    </lineage>
</organism>
<dbReference type="Gene3D" id="3.40.50.1110">
    <property type="entry name" value="SGNH hydrolase"/>
    <property type="match status" value="1"/>
</dbReference>
<dbReference type="EMBL" id="CP019948">
    <property type="protein sequence ID" value="ARN83232.1"/>
    <property type="molecule type" value="Genomic_DNA"/>
</dbReference>
<gene>
    <name evidence="2" type="ORF">B1812_21510</name>
</gene>
<keyword evidence="1" id="KW-1133">Transmembrane helix</keyword>
<keyword evidence="1" id="KW-0812">Transmembrane</keyword>
<proteinExistence type="predicted"/>
<protein>
    <submittedName>
        <fullName evidence="2">Uncharacterized protein</fullName>
    </submittedName>
</protein>
<evidence type="ECO:0000313" key="2">
    <source>
        <dbReference type="EMBL" id="ARN83232.1"/>
    </source>
</evidence>
<dbReference type="GO" id="GO:0016788">
    <property type="term" value="F:hydrolase activity, acting on ester bonds"/>
    <property type="evidence" value="ECO:0007669"/>
    <property type="project" value="UniProtKB-ARBA"/>
</dbReference>
<dbReference type="OrthoDB" id="5431950at2"/>
<reference evidence="2 3" key="1">
    <citation type="submission" date="2017-02" db="EMBL/GenBank/DDBJ databases">
        <authorList>
            <person name="Peterson S.W."/>
        </authorList>
    </citation>
    <scope>NUCLEOTIDE SEQUENCE [LARGE SCALE GENOMIC DNA]</scope>
    <source>
        <strain evidence="2 3">S285</strain>
    </source>
</reference>
<dbReference type="Proteomes" id="UP000193978">
    <property type="component" value="Chromosome"/>
</dbReference>
<dbReference type="AlphaFoldDB" id="A0A1W6N078"/>
<dbReference type="InterPro" id="IPR036514">
    <property type="entry name" value="SGNH_hydro_sf"/>
</dbReference>
<keyword evidence="3" id="KW-1185">Reference proteome</keyword>
<dbReference type="SUPFAM" id="SSF52266">
    <property type="entry name" value="SGNH hydrolase"/>
    <property type="match status" value="1"/>
</dbReference>
<feature type="transmembrane region" description="Helical" evidence="1">
    <location>
        <begin position="12"/>
        <end position="39"/>
    </location>
</feature>
<evidence type="ECO:0000256" key="1">
    <source>
        <dbReference type="SAM" id="Phobius"/>
    </source>
</evidence>
<dbReference type="RefSeq" id="WP_085773389.1">
    <property type="nucleotide sequence ID" value="NZ_AP027149.1"/>
</dbReference>
<accession>A0A1W6N078</accession>
<name>A0A1W6N078_9HYPH</name>
<sequence length="525" mass="58350">MGLKHEAEPRLAVKIAGVITLLILPFVVLSLLEVFLAFLHTKTGSAYFENEKEVLRRNDIILDAFISNPDLYREELKSPKTKIAIFGGSSATGFAAPFGFGKFVEEAGKGRLIVHNYAEAGAPFVGFQAELLKMVMGHYDVIIIYAGHNEIWAQTYAKSKDANDVILLPWGKRVNSKGAFLKHDLKMIELRNILENDQPPAEKLKNWLLDYAYRASLDSRILHLLKLAISPASRAASSSEPGVTPLHYYAKQAFIDAEGKREMLANFSATIKEISSRLKPTQKLIVSTQIANDLFPPLLDSFDAQDGVLDEVEKEAASLYDASKKQELDLVAKDVSSLPDGAHRNYLESVVCFDGIKPQPASGRLDAKCLDLAQLARGKDAFPARVLPEVNAFIRSLRGAQGNLLVIDPEAVLRSQKDQTNYLSLFVDFQHPSALAHMLIASQILDTLFPDQGVKLSQSDECDKYAVVWGGKQVSIEAPLEKIKDSAQANLHWLEFFISVKQQTAPFLYEYYQTRANDKLKKCLP</sequence>
<evidence type="ECO:0000313" key="3">
    <source>
        <dbReference type="Proteomes" id="UP000193978"/>
    </source>
</evidence>